<accession>F4A0T6</accession>
<evidence type="ECO:0000313" key="2">
    <source>
        <dbReference type="Proteomes" id="UP000008457"/>
    </source>
</evidence>
<dbReference type="Pfam" id="PF01547">
    <property type="entry name" value="SBP_bac_1"/>
    <property type="match status" value="1"/>
</dbReference>
<evidence type="ECO:0000313" key="1">
    <source>
        <dbReference type="EMBL" id="AEE96982.1"/>
    </source>
</evidence>
<dbReference type="OrthoDB" id="383574at2"/>
<dbReference type="InterPro" id="IPR050490">
    <property type="entry name" value="Bact_solute-bd_prot1"/>
</dbReference>
<dbReference type="PANTHER" id="PTHR43649">
    <property type="entry name" value="ARABINOSE-BINDING PROTEIN-RELATED"/>
    <property type="match status" value="1"/>
</dbReference>
<gene>
    <name evidence="1" type="ordered locus">Mahau_1801</name>
</gene>
<dbReference type="Gene3D" id="2.60.120.260">
    <property type="entry name" value="Galactose-binding domain-like"/>
    <property type="match status" value="2"/>
</dbReference>
<organism evidence="1 2">
    <name type="scientific">Mahella australiensis (strain DSM 15567 / CIP 107919 / 50-1 BON)</name>
    <dbReference type="NCBI Taxonomy" id="697281"/>
    <lineage>
        <taxon>Bacteria</taxon>
        <taxon>Bacillati</taxon>
        <taxon>Bacillota</taxon>
        <taxon>Clostridia</taxon>
        <taxon>Thermoanaerobacterales</taxon>
        <taxon>Thermoanaerobacterales Family IV. Incertae Sedis</taxon>
        <taxon>Mahella</taxon>
    </lineage>
</organism>
<proteinExistence type="predicted"/>
<dbReference type="AlphaFoldDB" id="F4A0T6"/>
<dbReference type="SUPFAM" id="SSF53850">
    <property type="entry name" value="Periplasmic binding protein-like II"/>
    <property type="match status" value="1"/>
</dbReference>
<sequence>MKAVNLEILLGSFEFIKLSRYNVKGEESLGKRWSLILFSVLISIGLVLPISSYAQKGSGDEGEQKALIFDLMERSNSYAAYSEKYKTQRQPDVNIVIPATEYSLAYDAQLRTLRDFEGASMPVLQWNDTGFVEWNIDIPQTGIYNIAIKYFPIEGKSSSIERELLIDGERPFNECRTLSFSRVWRDKVEGNEFSKDNRGNDIRPGQVENPMWQEIVLSDTEGLYDEPFKFYLTQGVHKLRLNSIKEPMAIEYIKVFQYEQPLPYAEVAADYDGKIVKQSKGQFIKIQGENVYLKSDPTLYPFMDRSNPLNEPYDPAKIRLNVIGGYNWRINGQWITWKFNVTEDGLYKVGIKFRQNYMDGLPSNRKIKIDGKVPFEELNNIEFTYDSQWQLKVLGENNSTPYLLYLPKGEHTLTMQVCMGATAKPIREVQQCAIDLTQLYSKIVMLTGVNPDPYRDYQLDKRIKELIPTLTENARIIRNEIEGLKKTYGFESSSQTATLQTVAIQLETFAKKPETISKGLTNFKDNLSSLSSWSLTVKEQPLDIDYIILASPDSALPSVKPSLWTRAAGTARSLLASFTENYEGVGSIYNDADAINVWALLGRDQADTLKAIIEDDFTPKTGIKVNLDMLQREEVLLYSVASGESPDVALNVSRTLPVDYGVRNALVPLNTMPQFDEVKSQFTPASLIPYTYDGKVFALPQTQDFPMLFYRKDILSELKMSVPETWEDVYESIGILEEHNLEFGPGITASPPGGAAPMTGLDAFNAFLLQNGGKYYTDDYKRSALDTPEGIRAFEDWTNLYLLYGLPMYFDFYNRFRTGEMPIGIASYTMYNQLSVAAPEIKGLWDISTLPGTRMPDGTIDKTISGGGTACVLLKNSDKKEKGWEFIKWWMSADVQTRYGRELEAILGPAARYNTANIKAVERLPWSSSDYQKLMKQWNYLKEIPIIPGSYYTSRHLDNAFREVVVNGELPREALTKYVKEINKEIRKKREEFGLD</sequence>
<reference evidence="2" key="1">
    <citation type="submission" date="2010-11" db="EMBL/GenBank/DDBJ databases">
        <title>The complete genome of Mahella australiensis DSM 15567.</title>
        <authorList>
            <consortium name="US DOE Joint Genome Institute (JGI-PGF)"/>
            <person name="Lucas S."/>
            <person name="Copeland A."/>
            <person name="Lapidus A."/>
            <person name="Bruce D."/>
            <person name="Goodwin L."/>
            <person name="Pitluck S."/>
            <person name="Kyrpides N."/>
            <person name="Mavromatis K."/>
            <person name="Pagani I."/>
            <person name="Ivanova N."/>
            <person name="Teshima H."/>
            <person name="Brettin T."/>
            <person name="Detter J.C."/>
            <person name="Han C."/>
            <person name="Tapia R."/>
            <person name="Land M."/>
            <person name="Hauser L."/>
            <person name="Markowitz V."/>
            <person name="Cheng J.-F."/>
            <person name="Hugenholtz P."/>
            <person name="Woyke T."/>
            <person name="Wu D."/>
            <person name="Spring S."/>
            <person name="Pukall R."/>
            <person name="Steenblock K."/>
            <person name="Schneider S."/>
            <person name="Klenk H.-P."/>
            <person name="Eisen J.A."/>
        </authorList>
    </citation>
    <scope>NUCLEOTIDE SEQUENCE [LARGE SCALE GENOMIC DNA]</scope>
    <source>
        <strain evidence="2">DSM 15567 / CIP 107919 / 50-1 BON</strain>
    </source>
</reference>
<dbReference type="Proteomes" id="UP000008457">
    <property type="component" value="Chromosome"/>
</dbReference>
<protein>
    <submittedName>
        <fullName evidence="1">Carbohydrate ABC transporter substrate-binding protein, CUT1 family</fullName>
    </submittedName>
</protein>
<name>F4A0T6_MAHA5</name>
<dbReference type="PANTHER" id="PTHR43649:SF27">
    <property type="entry name" value="EXTRACELLULAR SOLUTE-BINDING PROTEIN FAMILY 1"/>
    <property type="match status" value="1"/>
</dbReference>
<dbReference type="Gene3D" id="3.40.190.10">
    <property type="entry name" value="Periplasmic binding protein-like II"/>
    <property type="match status" value="1"/>
</dbReference>
<dbReference type="EMBL" id="CP002360">
    <property type="protein sequence ID" value="AEE96982.1"/>
    <property type="molecule type" value="Genomic_DNA"/>
</dbReference>
<reference evidence="1 2" key="2">
    <citation type="journal article" date="2011" name="Stand. Genomic Sci.">
        <title>Complete genome sequence of Mahella australiensis type strain (50-1 BON).</title>
        <authorList>
            <person name="Sikorski J."/>
            <person name="Teshima H."/>
            <person name="Nolan M."/>
            <person name="Lucas S."/>
            <person name="Hammon N."/>
            <person name="Deshpande S."/>
            <person name="Cheng J.F."/>
            <person name="Pitluck S."/>
            <person name="Liolios K."/>
            <person name="Pagani I."/>
            <person name="Ivanova N."/>
            <person name="Huntemann M."/>
            <person name="Mavromatis K."/>
            <person name="Ovchinikova G."/>
            <person name="Pati A."/>
            <person name="Tapia R."/>
            <person name="Han C."/>
            <person name="Goodwin L."/>
            <person name="Chen A."/>
            <person name="Palaniappan K."/>
            <person name="Land M."/>
            <person name="Hauser L."/>
            <person name="Ngatchou-Djao O.D."/>
            <person name="Rohde M."/>
            <person name="Pukall R."/>
            <person name="Spring S."/>
            <person name="Abt B."/>
            <person name="Goker M."/>
            <person name="Detter J.C."/>
            <person name="Woyke T."/>
            <person name="Bristow J."/>
            <person name="Markowitz V."/>
            <person name="Hugenholtz P."/>
            <person name="Eisen J.A."/>
            <person name="Kyrpides N.C."/>
            <person name="Klenk H.P."/>
            <person name="Lapidus A."/>
        </authorList>
    </citation>
    <scope>NUCLEOTIDE SEQUENCE [LARGE SCALE GENOMIC DNA]</scope>
    <source>
        <strain evidence="2">DSM 15567 / CIP 107919 / 50-1 BON</strain>
    </source>
</reference>
<dbReference type="InterPro" id="IPR006059">
    <property type="entry name" value="SBP"/>
</dbReference>
<keyword evidence="2" id="KW-1185">Reference proteome</keyword>
<dbReference type="CDD" id="cd14489">
    <property type="entry name" value="CBM_SBP_bac_1_like"/>
    <property type="match status" value="1"/>
</dbReference>
<dbReference type="STRING" id="697281.Mahau_1801"/>
<dbReference type="HOGENOM" id="CLU_309660_0_0_9"/>
<dbReference type="KEGG" id="mas:Mahau_1801"/>
<dbReference type="eggNOG" id="COG1653">
    <property type="taxonomic scope" value="Bacteria"/>
</dbReference>